<name>A0A4S8KYZ5_DENBC</name>
<reference evidence="1 2" key="1">
    <citation type="journal article" date="2019" name="Nat. Ecol. Evol.">
        <title>Megaphylogeny resolves global patterns of mushroom evolution.</title>
        <authorList>
            <person name="Varga T."/>
            <person name="Krizsan K."/>
            <person name="Foldi C."/>
            <person name="Dima B."/>
            <person name="Sanchez-Garcia M."/>
            <person name="Sanchez-Ramirez S."/>
            <person name="Szollosi G.J."/>
            <person name="Szarkandi J.G."/>
            <person name="Papp V."/>
            <person name="Albert L."/>
            <person name="Andreopoulos W."/>
            <person name="Angelini C."/>
            <person name="Antonin V."/>
            <person name="Barry K.W."/>
            <person name="Bougher N.L."/>
            <person name="Buchanan P."/>
            <person name="Buyck B."/>
            <person name="Bense V."/>
            <person name="Catcheside P."/>
            <person name="Chovatia M."/>
            <person name="Cooper J."/>
            <person name="Damon W."/>
            <person name="Desjardin D."/>
            <person name="Finy P."/>
            <person name="Geml J."/>
            <person name="Haridas S."/>
            <person name="Hughes K."/>
            <person name="Justo A."/>
            <person name="Karasinski D."/>
            <person name="Kautmanova I."/>
            <person name="Kiss B."/>
            <person name="Kocsube S."/>
            <person name="Kotiranta H."/>
            <person name="LaButti K.M."/>
            <person name="Lechner B.E."/>
            <person name="Liimatainen K."/>
            <person name="Lipzen A."/>
            <person name="Lukacs Z."/>
            <person name="Mihaltcheva S."/>
            <person name="Morgado L.N."/>
            <person name="Niskanen T."/>
            <person name="Noordeloos M.E."/>
            <person name="Ohm R.A."/>
            <person name="Ortiz-Santana B."/>
            <person name="Ovrebo C."/>
            <person name="Racz N."/>
            <person name="Riley R."/>
            <person name="Savchenko A."/>
            <person name="Shiryaev A."/>
            <person name="Soop K."/>
            <person name="Spirin V."/>
            <person name="Szebenyi C."/>
            <person name="Tomsovsky M."/>
            <person name="Tulloss R.E."/>
            <person name="Uehling J."/>
            <person name="Grigoriev I.V."/>
            <person name="Vagvolgyi C."/>
            <person name="Papp T."/>
            <person name="Martin F.M."/>
            <person name="Miettinen O."/>
            <person name="Hibbett D.S."/>
            <person name="Nagy L.G."/>
        </authorList>
    </citation>
    <scope>NUCLEOTIDE SEQUENCE [LARGE SCALE GENOMIC DNA]</scope>
    <source>
        <strain evidence="1 2">CBS 962.96</strain>
    </source>
</reference>
<keyword evidence="2" id="KW-1185">Reference proteome</keyword>
<evidence type="ECO:0000313" key="2">
    <source>
        <dbReference type="Proteomes" id="UP000297245"/>
    </source>
</evidence>
<dbReference type="Proteomes" id="UP000297245">
    <property type="component" value="Unassembled WGS sequence"/>
</dbReference>
<gene>
    <name evidence="1" type="ORF">K435DRAFT_785114</name>
</gene>
<proteinExistence type="predicted"/>
<accession>A0A4S8KYZ5</accession>
<sequence>MGLERSRKSNFCNSTKQYRARRERAEGKAVAQRKWRTEKETQYSGMLGSSWIDIAC</sequence>
<protein>
    <submittedName>
        <fullName evidence="1">Uncharacterized protein</fullName>
    </submittedName>
</protein>
<dbReference type="EMBL" id="ML179829">
    <property type="protein sequence ID" value="THU81200.1"/>
    <property type="molecule type" value="Genomic_DNA"/>
</dbReference>
<evidence type="ECO:0000313" key="1">
    <source>
        <dbReference type="EMBL" id="THU81200.1"/>
    </source>
</evidence>
<organism evidence="1 2">
    <name type="scientific">Dendrothele bispora (strain CBS 962.96)</name>
    <dbReference type="NCBI Taxonomy" id="1314807"/>
    <lineage>
        <taxon>Eukaryota</taxon>
        <taxon>Fungi</taxon>
        <taxon>Dikarya</taxon>
        <taxon>Basidiomycota</taxon>
        <taxon>Agaricomycotina</taxon>
        <taxon>Agaricomycetes</taxon>
        <taxon>Agaricomycetidae</taxon>
        <taxon>Agaricales</taxon>
        <taxon>Agaricales incertae sedis</taxon>
        <taxon>Dendrothele</taxon>
    </lineage>
</organism>
<dbReference type="AlphaFoldDB" id="A0A4S8KYZ5"/>